<dbReference type="Proteomes" id="UP000663887">
    <property type="component" value="Unassembled WGS sequence"/>
</dbReference>
<name>A0A816XLK9_9BILA</name>
<dbReference type="AlphaFoldDB" id="A0A816XLK9"/>
<dbReference type="EMBL" id="CAJNRG010004250">
    <property type="protein sequence ID" value="CAF2064601.1"/>
    <property type="molecule type" value="Genomic_DNA"/>
</dbReference>
<evidence type="ECO:0000313" key="4">
    <source>
        <dbReference type="Proteomes" id="UP000663856"/>
    </source>
</evidence>
<gene>
    <name evidence="3" type="ORF">WKI299_LOCUS29788</name>
    <name evidence="2" type="ORF">XDN619_LOCUS11253</name>
</gene>
<dbReference type="EMBL" id="CAJNRF010013413">
    <property type="protein sequence ID" value="CAF2148418.1"/>
    <property type="molecule type" value="Genomic_DNA"/>
</dbReference>
<comment type="caution">
    <text evidence="3">The sequence shown here is derived from an EMBL/GenBank/DDBJ whole genome shotgun (WGS) entry which is preliminary data.</text>
</comment>
<reference evidence="3" key="1">
    <citation type="submission" date="2021-02" db="EMBL/GenBank/DDBJ databases">
        <authorList>
            <person name="Nowell W R."/>
        </authorList>
    </citation>
    <scope>NUCLEOTIDE SEQUENCE</scope>
</reference>
<protein>
    <submittedName>
        <fullName evidence="3">Uncharacterized protein</fullName>
    </submittedName>
</protein>
<sequence length="109" mass="12195">MMIEILLLMLLISSSVLTETRMCQCQCCRYIEPLYPNNKNSCACTVIDQEKTFTSGSSTDLFSARKLKNRMPRAGIEPASSGPQPDVLPLYYRGEDSAVEIPSYCSFIL</sequence>
<organism evidence="3 4">
    <name type="scientific">Rotaria magnacalcarata</name>
    <dbReference type="NCBI Taxonomy" id="392030"/>
    <lineage>
        <taxon>Eukaryota</taxon>
        <taxon>Metazoa</taxon>
        <taxon>Spiralia</taxon>
        <taxon>Gnathifera</taxon>
        <taxon>Rotifera</taxon>
        <taxon>Eurotatoria</taxon>
        <taxon>Bdelloidea</taxon>
        <taxon>Philodinida</taxon>
        <taxon>Philodinidae</taxon>
        <taxon>Rotaria</taxon>
    </lineage>
</organism>
<proteinExistence type="predicted"/>
<accession>A0A816XLK9</accession>
<feature type="chain" id="PRO_5036230897" evidence="1">
    <location>
        <begin position="19"/>
        <end position="109"/>
    </location>
</feature>
<feature type="signal peptide" evidence="1">
    <location>
        <begin position="1"/>
        <end position="18"/>
    </location>
</feature>
<keyword evidence="1" id="KW-0732">Signal</keyword>
<evidence type="ECO:0000256" key="1">
    <source>
        <dbReference type="SAM" id="SignalP"/>
    </source>
</evidence>
<dbReference type="Proteomes" id="UP000663856">
    <property type="component" value="Unassembled WGS sequence"/>
</dbReference>
<evidence type="ECO:0000313" key="2">
    <source>
        <dbReference type="EMBL" id="CAF2064601.1"/>
    </source>
</evidence>
<evidence type="ECO:0000313" key="3">
    <source>
        <dbReference type="EMBL" id="CAF2148418.1"/>
    </source>
</evidence>